<accession>Q1QLK4</accession>
<proteinExistence type="predicted"/>
<reference evidence="2 3" key="1">
    <citation type="submission" date="2006-03" db="EMBL/GenBank/DDBJ databases">
        <title>Complete sequence of chromosome of Nitrobacter hamburgensis X14.</title>
        <authorList>
            <consortium name="US DOE Joint Genome Institute"/>
            <person name="Copeland A."/>
            <person name="Lucas S."/>
            <person name="Lapidus A."/>
            <person name="Barry K."/>
            <person name="Detter J.C."/>
            <person name="Glavina del Rio T."/>
            <person name="Hammon N."/>
            <person name="Israni S."/>
            <person name="Dalin E."/>
            <person name="Tice H."/>
            <person name="Pitluck S."/>
            <person name="Chain P."/>
            <person name="Malfatti S."/>
            <person name="Shin M."/>
            <person name="Vergez L."/>
            <person name="Schmutz J."/>
            <person name="Larimer F."/>
            <person name="Land M."/>
            <person name="Hauser L."/>
            <person name="Kyrpides N."/>
            <person name="Ivanova N."/>
            <person name="Ward B."/>
            <person name="Arp D."/>
            <person name="Klotz M."/>
            <person name="Stein L."/>
            <person name="O'Mullan G."/>
            <person name="Starkenburg S."/>
            <person name="Sayavedra L."/>
            <person name="Poret-Peterson A.T."/>
            <person name="Gentry M.E."/>
            <person name="Bruce D."/>
            <person name="Richardson P."/>
        </authorList>
    </citation>
    <scope>NUCLEOTIDE SEQUENCE [LARGE SCALE GENOMIC DNA]</scope>
    <source>
        <strain evidence="3">DSM 10229 / NCIMB 13809 / X14</strain>
    </source>
</reference>
<dbReference type="Proteomes" id="UP000001953">
    <property type="component" value="Chromosome"/>
</dbReference>
<gene>
    <name evidence="2" type="ordered locus">Nham_2096</name>
</gene>
<feature type="chain" id="PRO_5004195737" evidence="1">
    <location>
        <begin position="32"/>
        <end position="132"/>
    </location>
</feature>
<feature type="signal peptide" evidence="1">
    <location>
        <begin position="1"/>
        <end position="31"/>
    </location>
</feature>
<evidence type="ECO:0000256" key="1">
    <source>
        <dbReference type="SAM" id="SignalP"/>
    </source>
</evidence>
<name>Q1QLK4_NITHX</name>
<dbReference type="HOGENOM" id="CLU_2178794_0_0_5"/>
<evidence type="ECO:0000313" key="2">
    <source>
        <dbReference type="EMBL" id="ABE62893.1"/>
    </source>
</evidence>
<organism evidence="2 3">
    <name type="scientific">Nitrobacter hamburgensis (strain DSM 10229 / NCIMB 13809 / X14)</name>
    <dbReference type="NCBI Taxonomy" id="323097"/>
    <lineage>
        <taxon>Bacteria</taxon>
        <taxon>Pseudomonadati</taxon>
        <taxon>Pseudomonadota</taxon>
        <taxon>Alphaproteobacteria</taxon>
        <taxon>Hyphomicrobiales</taxon>
        <taxon>Nitrobacteraceae</taxon>
        <taxon>Nitrobacter</taxon>
    </lineage>
</organism>
<dbReference type="eggNOG" id="ENOG502ZCQY">
    <property type="taxonomic scope" value="Bacteria"/>
</dbReference>
<keyword evidence="3" id="KW-1185">Reference proteome</keyword>
<protein>
    <submittedName>
        <fullName evidence="2">Uncharacterized protein</fullName>
    </submittedName>
</protein>
<sequence length="132" mass="15321">MAQRPPNVYDQPMSRLLCLSMAIVLPLPSVAAEAAPHHKKHLHRSHSYGFLPGYRQPLNNAAPLFKQEPVVLRNARRERRHWYIDPNVQYFNWRDGEWRYPGRPGFYRGRFNGGSIGPCWTQTPIGPVWTCV</sequence>
<dbReference type="EMBL" id="CP000319">
    <property type="protein sequence ID" value="ABE62893.1"/>
    <property type="molecule type" value="Genomic_DNA"/>
</dbReference>
<keyword evidence="1" id="KW-0732">Signal</keyword>
<dbReference type="AlphaFoldDB" id="Q1QLK4"/>
<evidence type="ECO:0000313" key="3">
    <source>
        <dbReference type="Proteomes" id="UP000001953"/>
    </source>
</evidence>
<dbReference type="KEGG" id="nha:Nham_2096"/>
<dbReference type="STRING" id="323097.Nham_2096"/>
<dbReference type="RefSeq" id="WP_011510572.1">
    <property type="nucleotide sequence ID" value="NC_007964.1"/>
</dbReference>